<name>A0A385DL16_9ACTN</name>
<dbReference type="PRINTS" id="PR00385">
    <property type="entry name" value="P450"/>
</dbReference>
<evidence type="ECO:0000256" key="1">
    <source>
        <dbReference type="ARBA" id="ARBA00010617"/>
    </source>
</evidence>
<dbReference type="Proteomes" id="UP000596311">
    <property type="component" value="Chromosome"/>
</dbReference>
<protein>
    <submittedName>
        <fullName evidence="8">Cytochrome P450</fullName>
    </submittedName>
</protein>
<gene>
    <name evidence="8" type="ORF">D0C37_31295</name>
    <name evidence="9" type="ORF">G9U55_00520</name>
</gene>
<evidence type="ECO:0000256" key="5">
    <source>
        <dbReference type="ARBA" id="ARBA00023004"/>
    </source>
</evidence>
<comment type="similarity">
    <text evidence="1 7">Belongs to the cytochrome P450 family.</text>
</comment>
<keyword evidence="11" id="KW-1185">Reference proteome</keyword>
<evidence type="ECO:0000256" key="6">
    <source>
        <dbReference type="ARBA" id="ARBA00023033"/>
    </source>
</evidence>
<reference evidence="8 10" key="1">
    <citation type="submission" date="2018-08" db="EMBL/GenBank/DDBJ databases">
        <authorList>
            <person name="Ferrada E.E."/>
            <person name="Latorre B.A."/>
        </authorList>
    </citation>
    <scope>NUCLEOTIDE SEQUENCE [LARGE SCALE GENOMIC DNA]</scope>
    <source>
        <strain evidence="8 10">VK-A60T</strain>
    </source>
</reference>
<keyword evidence="2 7" id="KW-0349">Heme</keyword>
<reference evidence="9 11" key="2">
    <citation type="submission" date="2020-03" db="EMBL/GenBank/DDBJ databases">
        <title>Genome mining and metabolic profiling illuminate the polycyclic tetramate macrolactams from Streptomyces koyangensis SCSIO 5802.</title>
        <authorList>
            <person name="Ding W."/>
        </authorList>
    </citation>
    <scope>NUCLEOTIDE SEQUENCE [LARGE SCALE GENOMIC DNA]</scope>
    <source>
        <strain evidence="9 11">SCSIO 5802</strain>
    </source>
</reference>
<dbReference type="KEGG" id="sky:D0C37_31295"/>
<evidence type="ECO:0000256" key="7">
    <source>
        <dbReference type="RuleBase" id="RU000461"/>
    </source>
</evidence>
<dbReference type="InterPro" id="IPR017972">
    <property type="entry name" value="Cyt_P450_CS"/>
</dbReference>
<dbReference type="EMBL" id="CP049945">
    <property type="protein sequence ID" value="QRF00824.1"/>
    <property type="molecule type" value="Genomic_DNA"/>
</dbReference>
<dbReference type="GO" id="GO:0020037">
    <property type="term" value="F:heme binding"/>
    <property type="evidence" value="ECO:0007669"/>
    <property type="project" value="InterPro"/>
</dbReference>
<keyword evidence="4 7" id="KW-0560">Oxidoreductase</keyword>
<dbReference type="CDD" id="cd11031">
    <property type="entry name" value="Cyp158A-like"/>
    <property type="match status" value="1"/>
</dbReference>
<evidence type="ECO:0000256" key="2">
    <source>
        <dbReference type="ARBA" id="ARBA00022617"/>
    </source>
</evidence>
<evidence type="ECO:0000313" key="11">
    <source>
        <dbReference type="Proteomes" id="UP000596311"/>
    </source>
</evidence>
<dbReference type="Proteomes" id="UP000259636">
    <property type="component" value="Chromosome"/>
</dbReference>
<keyword evidence="6 7" id="KW-0503">Monooxygenase</keyword>
<dbReference type="InterPro" id="IPR036396">
    <property type="entry name" value="Cyt_P450_sf"/>
</dbReference>
<dbReference type="FunFam" id="1.10.630.10:FF:000018">
    <property type="entry name" value="Cytochrome P450 monooxygenase"/>
    <property type="match status" value="1"/>
</dbReference>
<dbReference type="PROSITE" id="PS00086">
    <property type="entry name" value="CYTOCHROME_P450"/>
    <property type="match status" value="1"/>
</dbReference>
<dbReference type="Gene3D" id="1.10.630.10">
    <property type="entry name" value="Cytochrome P450"/>
    <property type="match status" value="1"/>
</dbReference>
<dbReference type="GO" id="GO:0016705">
    <property type="term" value="F:oxidoreductase activity, acting on paired donors, with incorporation or reduction of molecular oxygen"/>
    <property type="evidence" value="ECO:0007669"/>
    <property type="project" value="InterPro"/>
</dbReference>
<dbReference type="Pfam" id="PF00067">
    <property type="entry name" value="p450"/>
    <property type="match status" value="1"/>
</dbReference>
<dbReference type="EMBL" id="CP031742">
    <property type="protein sequence ID" value="AXQ58650.1"/>
    <property type="molecule type" value="Genomic_DNA"/>
</dbReference>
<dbReference type="PRINTS" id="PR00359">
    <property type="entry name" value="BP450"/>
</dbReference>
<dbReference type="SMR" id="A0A385DL16"/>
<accession>A0A385DL16</accession>
<dbReference type="AlphaFoldDB" id="A0A385DL16"/>
<keyword evidence="5 7" id="KW-0408">Iron</keyword>
<dbReference type="SUPFAM" id="SSF48264">
    <property type="entry name" value="Cytochrome P450"/>
    <property type="match status" value="1"/>
</dbReference>
<dbReference type="InterPro" id="IPR001128">
    <property type="entry name" value="Cyt_P450"/>
</dbReference>
<sequence>MSTEAVPAAPASAEVPTCPFDFAQGLDFDPALLAMLRSEERVARVRMPYGEGDAWLVTRYEDVRTVTTDRRFSRNAVTGKDFPRMTPEPIVQTGAINLMDPPESSRLRRLVRQSFAPRHLERMRGRTQSVVDGLLDAMAESGSPTDLFAHLALPLPLVTICEVLDIPEADRHWLRAHAMTMMNMKPAGKEAAVRAKGELREYFARLTAERRRSPGADMISTLATAREGGEMLGEDELTVMAMVLLITGQDTTTYQLGNISYLLLTRDEVRERLRGEPDSLPRVLEELLRHIPFRKGVGIPRIATEDVELGGALIRAGDTVHVSYLTANRDGEKFERPDEIDLDRPAVPHMTFGWGSHHCLGSPLAVMELEIALSTLLRRFPDLALAVEPGEVEWNATSIWRYPLALPVTW</sequence>
<organism evidence="8 10">
    <name type="scientific">Streptomyces koyangensis</name>
    <dbReference type="NCBI Taxonomy" id="188770"/>
    <lineage>
        <taxon>Bacteria</taxon>
        <taxon>Bacillati</taxon>
        <taxon>Actinomycetota</taxon>
        <taxon>Actinomycetes</taxon>
        <taxon>Kitasatosporales</taxon>
        <taxon>Streptomycetaceae</taxon>
        <taxon>Streptomyces</taxon>
        <taxon>Streptomyces aurantiacus group</taxon>
    </lineage>
</organism>
<keyword evidence="3 7" id="KW-0479">Metal-binding</keyword>
<evidence type="ECO:0000313" key="10">
    <source>
        <dbReference type="Proteomes" id="UP000259636"/>
    </source>
</evidence>
<evidence type="ECO:0000313" key="8">
    <source>
        <dbReference type="EMBL" id="AXQ58650.1"/>
    </source>
</evidence>
<dbReference type="GO" id="GO:0004497">
    <property type="term" value="F:monooxygenase activity"/>
    <property type="evidence" value="ECO:0007669"/>
    <property type="project" value="UniProtKB-KW"/>
</dbReference>
<dbReference type="PANTHER" id="PTHR46696:SF1">
    <property type="entry name" value="CYTOCHROME P450 YJIB-RELATED"/>
    <property type="match status" value="1"/>
</dbReference>
<evidence type="ECO:0000313" key="9">
    <source>
        <dbReference type="EMBL" id="QRF00824.1"/>
    </source>
</evidence>
<proteinExistence type="inferred from homology"/>
<dbReference type="RefSeq" id="WP_117350790.1">
    <property type="nucleotide sequence ID" value="NZ_CP031742.1"/>
</dbReference>
<evidence type="ECO:0000256" key="3">
    <source>
        <dbReference type="ARBA" id="ARBA00022723"/>
    </source>
</evidence>
<dbReference type="GO" id="GO:0005506">
    <property type="term" value="F:iron ion binding"/>
    <property type="evidence" value="ECO:0007669"/>
    <property type="project" value="InterPro"/>
</dbReference>
<dbReference type="InterPro" id="IPR002397">
    <property type="entry name" value="Cyt_P450_B"/>
</dbReference>
<dbReference type="PANTHER" id="PTHR46696">
    <property type="entry name" value="P450, PUTATIVE (EUROFUNG)-RELATED"/>
    <property type="match status" value="1"/>
</dbReference>
<evidence type="ECO:0000256" key="4">
    <source>
        <dbReference type="ARBA" id="ARBA00023002"/>
    </source>
</evidence>
<dbReference type="GeneID" id="300118600"/>